<evidence type="ECO:0000313" key="6">
    <source>
        <dbReference type="Proteomes" id="UP000199069"/>
    </source>
</evidence>
<protein>
    <recommendedName>
        <fullName evidence="4">PCI domain-containing protein</fullName>
    </recommendedName>
</protein>
<name>A0A0K3CCL8_RHOTO</name>
<dbReference type="GO" id="GO:0008180">
    <property type="term" value="C:COP9 signalosome"/>
    <property type="evidence" value="ECO:0007669"/>
    <property type="project" value="UniProtKB-KW"/>
</dbReference>
<organism evidence="5 6">
    <name type="scientific">Rhodotorula toruloides</name>
    <name type="common">Yeast</name>
    <name type="synonym">Rhodosporidium toruloides</name>
    <dbReference type="NCBI Taxonomy" id="5286"/>
    <lineage>
        <taxon>Eukaryota</taxon>
        <taxon>Fungi</taxon>
        <taxon>Dikarya</taxon>
        <taxon>Basidiomycota</taxon>
        <taxon>Pucciniomycotina</taxon>
        <taxon>Microbotryomycetes</taxon>
        <taxon>Sporidiobolales</taxon>
        <taxon>Sporidiobolaceae</taxon>
        <taxon>Rhodotorula</taxon>
    </lineage>
</organism>
<accession>A0A0K3CCL8</accession>
<dbReference type="AlphaFoldDB" id="A0A0K3CCL8"/>
<feature type="domain" description="PCI" evidence="4">
    <location>
        <begin position="23"/>
        <end position="199"/>
    </location>
</feature>
<keyword evidence="2" id="KW-0736">Signalosome</keyword>
<feature type="compositionally biased region" description="Polar residues" evidence="3">
    <location>
        <begin position="208"/>
        <end position="219"/>
    </location>
</feature>
<dbReference type="InterPro" id="IPR045237">
    <property type="entry name" value="COPS7/eIF3m"/>
</dbReference>
<feature type="region of interest" description="Disordered" evidence="3">
    <location>
        <begin position="203"/>
        <end position="223"/>
    </location>
</feature>
<sequence>MAHIQDDFAAYTTIGERVAPPTEQRKPVHASSAGPSFTVPPKLEPFLLLAKSARGAGAANLITQATSAAGVYVFSELLEQPSIKDLANDEKHAGQYRLLELFAFGTWGEYLAAKDSYPTLTAEQEAKLKHLSVLSLATQNKVRRARGLPVIPYSTLLSTLSLSSVPELEDLLIELFYANVLTGRLDQKGSRLEVLSSVGRDVRPAPVASSSDEASMQVDSSTSTSIASAPSISTLTASLTSWLETISSILSSLDKHIAALQASAINASQEQLKHEKRVRAVAEEVAASAGKKEKGKSGGAGGGGGEAAWKSPGGVGDMDVDSGLPGGFFSSGGGGSGMRGLPPLSPGGGFGGGGGGNSGGRTRKRGRM</sequence>
<gene>
    <name evidence="5" type="primary">FGENESH: predicted gene_6.287</name>
    <name evidence="5" type="ORF">BN2166_0033650</name>
</gene>
<dbReference type="STRING" id="5286.A0A0K3CCL8"/>
<evidence type="ECO:0000256" key="3">
    <source>
        <dbReference type="SAM" id="MobiDB-lite"/>
    </source>
</evidence>
<feature type="compositionally biased region" description="Gly residues" evidence="3">
    <location>
        <begin position="297"/>
        <end position="306"/>
    </location>
</feature>
<dbReference type="OMA" id="QGWAGRC"/>
<reference evidence="5 6" key="1">
    <citation type="submission" date="2015-07" db="EMBL/GenBank/DDBJ databases">
        <authorList>
            <person name="Cajimat M.N.B."/>
            <person name="Milazzo M.L."/>
            <person name="Fulhorst C.F."/>
        </authorList>
    </citation>
    <scope>NUCLEOTIDE SEQUENCE [LARGE SCALE GENOMIC DNA]</scope>
    <source>
        <strain evidence="5">Single colony</strain>
    </source>
</reference>
<evidence type="ECO:0000256" key="1">
    <source>
        <dbReference type="ARBA" id="ARBA00008482"/>
    </source>
</evidence>
<dbReference type="PANTHER" id="PTHR15350:SF5">
    <property type="entry name" value="COP9 SIGNALOSOME COMPLEX SUBUNIT 7"/>
    <property type="match status" value="1"/>
</dbReference>
<dbReference type="InterPro" id="IPR000717">
    <property type="entry name" value="PCI_dom"/>
</dbReference>
<feature type="region of interest" description="Disordered" evidence="3">
    <location>
        <begin position="15"/>
        <end position="36"/>
    </location>
</feature>
<evidence type="ECO:0000256" key="2">
    <source>
        <dbReference type="ARBA" id="ARBA00022790"/>
    </source>
</evidence>
<dbReference type="PROSITE" id="PS50250">
    <property type="entry name" value="PCI"/>
    <property type="match status" value="1"/>
</dbReference>
<comment type="similarity">
    <text evidence="1">Belongs to the CSN7/EIF3M family. CSN7 subfamily.</text>
</comment>
<feature type="compositionally biased region" description="Gly residues" evidence="3">
    <location>
        <begin position="324"/>
        <end position="338"/>
    </location>
</feature>
<feature type="compositionally biased region" description="Gly residues" evidence="3">
    <location>
        <begin position="346"/>
        <end position="359"/>
    </location>
</feature>
<dbReference type="EMBL" id="CWKI01000006">
    <property type="protein sequence ID" value="CTR07504.1"/>
    <property type="molecule type" value="Genomic_DNA"/>
</dbReference>
<feature type="region of interest" description="Disordered" evidence="3">
    <location>
        <begin position="284"/>
        <end position="368"/>
    </location>
</feature>
<dbReference type="Pfam" id="PF22061">
    <property type="entry name" value="CSN7_HB_subdom"/>
    <property type="match status" value="1"/>
</dbReference>
<dbReference type="PANTHER" id="PTHR15350">
    <property type="entry name" value="COP9 SIGNALOSOME COMPLEX SUBUNIT 7/DENDRITIC CELL PROTEIN GA17"/>
    <property type="match status" value="1"/>
</dbReference>
<keyword evidence="6" id="KW-1185">Reference proteome</keyword>
<evidence type="ECO:0000313" key="5">
    <source>
        <dbReference type="EMBL" id="CTR07504.1"/>
    </source>
</evidence>
<evidence type="ECO:0000259" key="4">
    <source>
        <dbReference type="PROSITE" id="PS50250"/>
    </source>
</evidence>
<proteinExistence type="inferred from homology"/>
<dbReference type="Proteomes" id="UP000199069">
    <property type="component" value="Unassembled WGS sequence"/>
</dbReference>